<dbReference type="Proteomes" id="UP000479114">
    <property type="component" value="Chromosome"/>
</dbReference>
<proteinExistence type="predicted"/>
<dbReference type="InterPro" id="IPR037923">
    <property type="entry name" value="HTH-like"/>
</dbReference>
<evidence type="ECO:0000256" key="1">
    <source>
        <dbReference type="ARBA" id="ARBA00023015"/>
    </source>
</evidence>
<dbReference type="Pfam" id="PF12833">
    <property type="entry name" value="HTH_18"/>
    <property type="match status" value="1"/>
</dbReference>
<feature type="domain" description="HTH araC/xylS-type" evidence="4">
    <location>
        <begin position="186"/>
        <end position="284"/>
    </location>
</feature>
<dbReference type="InterPro" id="IPR020449">
    <property type="entry name" value="Tscrpt_reg_AraC-type_HTH"/>
</dbReference>
<dbReference type="GO" id="GO:0043565">
    <property type="term" value="F:sequence-specific DNA binding"/>
    <property type="evidence" value="ECO:0007669"/>
    <property type="project" value="InterPro"/>
</dbReference>
<dbReference type="InterPro" id="IPR009057">
    <property type="entry name" value="Homeodomain-like_sf"/>
</dbReference>
<dbReference type="SUPFAM" id="SSF51215">
    <property type="entry name" value="Regulatory protein AraC"/>
    <property type="match status" value="1"/>
</dbReference>
<dbReference type="PROSITE" id="PS01124">
    <property type="entry name" value="HTH_ARAC_FAMILY_2"/>
    <property type="match status" value="1"/>
</dbReference>
<dbReference type="Gene3D" id="1.10.10.60">
    <property type="entry name" value="Homeodomain-like"/>
    <property type="match status" value="2"/>
</dbReference>
<dbReference type="EMBL" id="CP048286">
    <property type="protein sequence ID" value="QHW34973.1"/>
    <property type="molecule type" value="Genomic_DNA"/>
</dbReference>
<dbReference type="PANTHER" id="PTHR46796">
    <property type="entry name" value="HTH-TYPE TRANSCRIPTIONAL ACTIVATOR RHAS-RELATED"/>
    <property type="match status" value="1"/>
</dbReference>
<reference evidence="5 6" key="1">
    <citation type="submission" date="2020-02" db="EMBL/GenBank/DDBJ databases">
        <title>Paenibacillus sp. nov., isolated from rhizosphere soil of tomato.</title>
        <authorList>
            <person name="Weon H.-Y."/>
            <person name="Lee S.A."/>
        </authorList>
    </citation>
    <scope>NUCLEOTIDE SEQUENCE [LARGE SCALE GENOMIC DNA]</scope>
    <source>
        <strain evidence="5 6">14171R-81</strain>
    </source>
</reference>
<evidence type="ECO:0000313" key="6">
    <source>
        <dbReference type="Proteomes" id="UP000479114"/>
    </source>
</evidence>
<name>A0A6C0PBD7_9BACL</name>
<dbReference type="AlphaFoldDB" id="A0A6C0PBD7"/>
<protein>
    <submittedName>
        <fullName evidence="5">AraC family transcriptional regulator</fullName>
    </submittedName>
</protein>
<accession>A0A6C0PBD7</accession>
<keyword evidence="1" id="KW-0805">Transcription regulation</keyword>
<dbReference type="Pfam" id="PF02311">
    <property type="entry name" value="AraC_binding"/>
    <property type="match status" value="1"/>
</dbReference>
<dbReference type="InterPro" id="IPR018060">
    <property type="entry name" value="HTH_AraC"/>
</dbReference>
<gene>
    <name evidence="5" type="ORF">GZH47_07880</name>
</gene>
<dbReference type="PANTHER" id="PTHR46796:SF6">
    <property type="entry name" value="ARAC SUBFAMILY"/>
    <property type="match status" value="1"/>
</dbReference>
<evidence type="ECO:0000256" key="3">
    <source>
        <dbReference type="ARBA" id="ARBA00023163"/>
    </source>
</evidence>
<evidence type="ECO:0000259" key="4">
    <source>
        <dbReference type="PROSITE" id="PS01124"/>
    </source>
</evidence>
<dbReference type="InterPro" id="IPR050204">
    <property type="entry name" value="AraC_XylS_family_regulators"/>
</dbReference>
<evidence type="ECO:0000313" key="5">
    <source>
        <dbReference type="EMBL" id="QHW34973.1"/>
    </source>
</evidence>
<dbReference type="GO" id="GO:0003700">
    <property type="term" value="F:DNA-binding transcription factor activity"/>
    <property type="evidence" value="ECO:0007669"/>
    <property type="project" value="InterPro"/>
</dbReference>
<keyword evidence="6" id="KW-1185">Reference proteome</keyword>
<dbReference type="SUPFAM" id="SSF46689">
    <property type="entry name" value="Homeodomain-like"/>
    <property type="match status" value="2"/>
</dbReference>
<keyword evidence="3" id="KW-0804">Transcription</keyword>
<organism evidence="5 6">
    <name type="scientific">Paenibacillus rhizovicinus</name>
    <dbReference type="NCBI Taxonomy" id="2704463"/>
    <lineage>
        <taxon>Bacteria</taxon>
        <taxon>Bacillati</taxon>
        <taxon>Bacillota</taxon>
        <taxon>Bacilli</taxon>
        <taxon>Bacillales</taxon>
        <taxon>Paenibacillaceae</taxon>
        <taxon>Paenibacillus</taxon>
    </lineage>
</organism>
<dbReference type="KEGG" id="prz:GZH47_07880"/>
<sequence>MAKQPIVPYIRESDFAVRKPWTVAARTLLDYLLVYIQEGECLFHVNEQAYDFRGGDFCLIQPGSLTVLEGKTNSITPFAHLDWFYDERREERFPTRPGQIDITPYRHLLQPRLNDLQGIDIPVRLRPKQPIQLRSRFLEMVECWQHRNPLMQLRAQTLGAEVLHTILEDHSEDLKQTEKSAPQPMNWMTSFISFRLSEPLSVSEMAARANLSPSRFSAKFKEEFGVAPHRYLLQLRIQHAKELLTNSAHGMEEIAGYCGFADIHHFAKMFKKEAGVTPGAFRKAGQTNESTVPSE</sequence>
<dbReference type="PRINTS" id="PR00032">
    <property type="entry name" value="HTHARAC"/>
</dbReference>
<keyword evidence="2" id="KW-0238">DNA-binding</keyword>
<evidence type="ECO:0000256" key="2">
    <source>
        <dbReference type="ARBA" id="ARBA00023125"/>
    </source>
</evidence>
<dbReference type="SMART" id="SM00342">
    <property type="entry name" value="HTH_ARAC"/>
    <property type="match status" value="1"/>
</dbReference>
<dbReference type="InterPro" id="IPR003313">
    <property type="entry name" value="AraC-bd"/>
</dbReference>